<protein>
    <submittedName>
        <fullName evidence="2">Uncharacterized protein</fullName>
    </submittedName>
</protein>
<sequence length="169" mass="19861">MVSALQFHSVRQVAKAFHCSPSTVHYWKKKRQQQEREEQEHTAITVTTQEEDYEESNHSNPLNSFHHCGRGGLRKFKYSTEQVIQAVRVMIQMSKAKPHATLAEYVNELKKNGFEYSRTWVSRVQKHLQQVHCSILETNDENDDYQHENEETEMNEPASTRNGRKKSTR</sequence>
<name>A0A6A5C8E6_NAEFO</name>
<reference evidence="2 3" key="1">
    <citation type="journal article" date="2019" name="Sci. Rep.">
        <title>Nanopore sequencing improves the draft genome of the human pathogenic amoeba Naegleria fowleri.</title>
        <authorList>
            <person name="Liechti N."/>
            <person name="Schurch N."/>
            <person name="Bruggmann R."/>
            <person name="Wittwer M."/>
        </authorList>
    </citation>
    <scope>NUCLEOTIDE SEQUENCE [LARGE SCALE GENOMIC DNA]</scope>
    <source>
        <strain evidence="2 3">ATCC 30894</strain>
    </source>
</reference>
<dbReference type="VEuPathDB" id="AmoebaDB:FDP41_010267"/>
<proteinExistence type="predicted"/>
<dbReference type="Proteomes" id="UP000444721">
    <property type="component" value="Unassembled WGS sequence"/>
</dbReference>
<dbReference type="RefSeq" id="XP_044567915.1">
    <property type="nucleotide sequence ID" value="XM_044700546.1"/>
</dbReference>
<dbReference type="VEuPathDB" id="AmoebaDB:NF0088190"/>
<dbReference type="VEuPathDB" id="AmoebaDB:NfTy_010860"/>
<gene>
    <name evidence="2" type="ORF">FDP41_010267</name>
</gene>
<comment type="caution">
    <text evidence="2">The sequence shown here is derived from an EMBL/GenBank/DDBJ whole genome shotgun (WGS) entry which is preliminary data.</text>
</comment>
<evidence type="ECO:0000313" key="2">
    <source>
        <dbReference type="EMBL" id="KAF0983202.1"/>
    </source>
</evidence>
<accession>A0A6A5C8E6</accession>
<keyword evidence="3" id="KW-1185">Reference proteome</keyword>
<evidence type="ECO:0000256" key="1">
    <source>
        <dbReference type="SAM" id="MobiDB-lite"/>
    </source>
</evidence>
<evidence type="ECO:0000313" key="3">
    <source>
        <dbReference type="Proteomes" id="UP000444721"/>
    </source>
</evidence>
<dbReference type="EMBL" id="VFQX01000006">
    <property type="protein sequence ID" value="KAF0983202.1"/>
    <property type="molecule type" value="Genomic_DNA"/>
</dbReference>
<organism evidence="2 3">
    <name type="scientific">Naegleria fowleri</name>
    <name type="common">Brain eating amoeba</name>
    <dbReference type="NCBI Taxonomy" id="5763"/>
    <lineage>
        <taxon>Eukaryota</taxon>
        <taxon>Discoba</taxon>
        <taxon>Heterolobosea</taxon>
        <taxon>Tetramitia</taxon>
        <taxon>Eutetramitia</taxon>
        <taxon>Vahlkampfiidae</taxon>
        <taxon>Naegleria</taxon>
    </lineage>
</organism>
<dbReference type="AlphaFoldDB" id="A0A6A5C8E6"/>
<feature type="region of interest" description="Disordered" evidence="1">
    <location>
        <begin position="138"/>
        <end position="169"/>
    </location>
</feature>
<dbReference type="GeneID" id="68117482"/>